<evidence type="ECO:0000256" key="6">
    <source>
        <dbReference type="ARBA" id="ARBA00023146"/>
    </source>
</evidence>
<keyword evidence="5 7" id="KW-0067">ATP-binding</keyword>
<dbReference type="PANTHER" id="PTHR43311:SF1">
    <property type="entry name" value="GLUTAMYL-Q TRNA(ASP) SYNTHETASE"/>
    <property type="match status" value="1"/>
</dbReference>
<evidence type="ECO:0000256" key="3">
    <source>
        <dbReference type="ARBA" id="ARBA00022741"/>
    </source>
</evidence>
<gene>
    <name evidence="9" type="ORF">HGP29_26455</name>
</gene>
<evidence type="ECO:0000256" key="1">
    <source>
        <dbReference type="ARBA" id="ARBA00022598"/>
    </source>
</evidence>
<sequence>MRTRFAPTPSGYLHIGNAYSFLLTWILARQSEDGQILLRIDDIDSTRARDEYIEDIFQTIDWLGLDYDQGPFSVDDFKKNWSQELRYHRYQQAFDKLKEQGDLFACNCSRKEVFEQSPSGLYTGKCRDLNLPFSSDNAVRIKTTPTPILLEDLFIGDLAIDVDAVMKDFIIRRKDGLFSYQLASLIDDEDDGIDFIVRGEDLVESSAAQIFLGNKLELENFEEVEFLHHPLLVDEKGEKLSKSDGADSIKALREGGMTPQEIYSSFAEFYLGEEVEITHIEQLLDIDFIEEEDEDEFDF</sequence>
<keyword evidence="3 7" id="KW-0547">Nucleotide-binding</keyword>
<dbReference type="PROSITE" id="PS00178">
    <property type="entry name" value="AA_TRNA_LIGASE_I"/>
    <property type="match status" value="1"/>
</dbReference>
<dbReference type="EMBL" id="JABAIL010000015">
    <property type="protein sequence ID" value="NLR94775.1"/>
    <property type="molecule type" value="Genomic_DNA"/>
</dbReference>
<comment type="caution">
    <text evidence="9">The sequence shown here is derived from an EMBL/GenBank/DDBJ whole genome shotgun (WGS) entry which is preliminary data.</text>
</comment>
<dbReference type="PANTHER" id="PTHR43311">
    <property type="entry name" value="GLUTAMATE--TRNA LIGASE"/>
    <property type="match status" value="1"/>
</dbReference>
<dbReference type="SUPFAM" id="SSF52374">
    <property type="entry name" value="Nucleotidylyl transferase"/>
    <property type="match status" value="1"/>
</dbReference>
<dbReference type="GO" id="GO:0005524">
    <property type="term" value="F:ATP binding"/>
    <property type="evidence" value="ECO:0007669"/>
    <property type="project" value="UniProtKB-KW"/>
</dbReference>
<dbReference type="InterPro" id="IPR014729">
    <property type="entry name" value="Rossmann-like_a/b/a_fold"/>
</dbReference>
<evidence type="ECO:0000256" key="4">
    <source>
        <dbReference type="ARBA" id="ARBA00022833"/>
    </source>
</evidence>
<dbReference type="GO" id="GO:0004818">
    <property type="term" value="F:glutamate-tRNA ligase activity"/>
    <property type="evidence" value="ECO:0007669"/>
    <property type="project" value="TreeGrafter"/>
</dbReference>
<evidence type="ECO:0000313" key="10">
    <source>
        <dbReference type="Proteomes" id="UP000585050"/>
    </source>
</evidence>
<keyword evidence="2" id="KW-0479">Metal-binding</keyword>
<dbReference type="GO" id="GO:0006424">
    <property type="term" value="P:glutamyl-tRNA aminoacylation"/>
    <property type="evidence" value="ECO:0007669"/>
    <property type="project" value="TreeGrafter"/>
</dbReference>
<dbReference type="AlphaFoldDB" id="A0A7X8XZ89"/>
<evidence type="ECO:0000259" key="8">
    <source>
        <dbReference type="Pfam" id="PF00749"/>
    </source>
</evidence>
<dbReference type="GO" id="GO:0005829">
    <property type="term" value="C:cytosol"/>
    <property type="evidence" value="ECO:0007669"/>
    <property type="project" value="TreeGrafter"/>
</dbReference>
<evidence type="ECO:0000313" key="9">
    <source>
        <dbReference type="EMBL" id="NLR94775.1"/>
    </source>
</evidence>
<evidence type="ECO:0000256" key="2">
    <source>
        <dbReference type="ARBA" id="ARBA00022723"/>
    </source>
</evidence>
<reference evidence="9 10" key="1">
    <citation type="submission" date="2020-04" db="EMBL/GenBank/DDBJ databases">
        <title>Flammeovirga sp. SR4, a novel species isolated from seawater.</title>
        <authorList>
            <person name="Wang X."/>
        </authorList>
    </citation>
    <scope>NUCLEOTIDE SEQUENCE [LARGE SCALE GENOMIC DNA]</scope>
    <source>
        <strain evidence="9 10">SR4</strain>
    </source>
</reference>
<dbReference type="Gene3D" id="3.40.50.620">
    <property type="entry name" value="HUPs"/>
    <property type="match status" value="1"/>
</dbReference>
<evidence type="ECO:0000256" key="5">
    <source>
        <dbReference type="ARBA" id="ARBA00022840"/>
    </source>
</evidence>
<name>A0A7X8XZ89_9BACT</name>
<proteinExistence type="inferred from homology"/>
<keyword evidence="4" id="KW-0862">Zinc</keyword>
<keyword evidence="10" id="KW-1185">Reference proteome</keyword>
<comment type="similarity">
    <text evidence="7">Belongs to the class-I aminoacyl-tRNA synthetase family.</text>
</comment>
<accession>A0A7X8XZ89</accession>
<keyword evidence="7" id="KW-0648">Protein biosynthesis</keyword>
<dbReference type="RefSeq" id="WP_168885485.1">
    <property type="nucleotide sequence ID" value="NZ_JABAIL010000015.1"/>
</dbReference>
<dbReference type="InterPro" id="IPR020058">
    <property type="entry name" value="Glu/Gln-tRNA-synth_Ib_cat-dom"/>
</dbReference>
<dbReference type="InterPro" id="IPR049940">
    <property type="entry name" value="GluQ/Sye"/>
</dbReference>
<dbReference type="Pfam" id="PF00749">
    <property type="entry name" value="tRNA-synt_1c"/>
    <property type="match status" value="1"/>
</dbReference>
<dbReference type="Proteomes" id="UP000585050">
    <property type="component" value="Unassembled WGS sequence"/>
</dbReference>
<protein>
    <submittedName>
        <fullName evidence="9">tRNA glutamyl-Q synthetase</fullName>
    </submittedName>
</protein>
<dbReference type="PRINTS" id="PR00987">
    <property type="entry name" value="TRNASYNTHGLU"/>
</dbReference>
<keyword evidence="1 7" id="KW-0436">Ligase</keyword>
<evidence type="ECO:0000256" key="7">
    <source>
        <dbReference type="RuleBase" id="RU363037"/>
    </source>
</evidence>
<feature type="domain" description="Glutamyl/glutaminyl-tRNA synthetase class Ib catalytic" evidence="8">
    <location>
        <begin position="2"/>
        <end position="269"/>
    </location>
</feature>
<dbReference type="InterPro" id="IPR000924">
    <property type="entry name" value="Glu/Gln-tRNA-synth"/>
</dbReference>
<dbReference type="InterPro" id="IPR001412">
    <property type="entry name" value="aa-tRNA-synth_I_CS"/>
</dbReference>
<organism evidence="9 10">
    <name type="scientific">Flammeovirga agarivorans</name>
    <dbReference type="NCBI Taxonomy" id="2726742"/>
    <lineage>
        <taxon>Bacteria</taxon>
        <taxon>Pseudomonadati</taxon>
        <taxon>Bacteroidota</taxon>
        <taxon>Cytophagia</taxon>
        <taxon>Cytophagales</taxon>
        <taxon>Flammeovirgaceae</taxon>
        <taxon>Flammeovirga</taxon>
    </lineage>
</organism>
<keyword evidence="6 7" id="KW-0030">Aminoacyl-tRNA synthetase</keyword>